<evidence type="ECO:0000313" key="9">
    <source>
        <dbReference type="RefSeq" id="XP_030047142.1"/>
    </source>
</evidence>
<reference evidence="3 4" key="1">
    <citation type="submission" date="2025-04" db="UniProtKB">
        <authorList>
            <consortium name="RefSeq"/>
        </authorList>
    </citation>
    <scope>IDENTIFICATION</scope>
</reference>
<evidence type="ECO:0000313" key="7">
    <source>
        <dbReference type="RefSeq" id="XP_030047140.1"/>
    </source>
</evidence>
<dbReference type="Proteomes" id="UP000515156">
    <property type="component" value="Chromosome 2"/>
</dbReference>
<sequence length="315" mass="34867">MGCKCCRMIQRFIFNAPEALNPNISSNNDSETDEEKADTDGEMVIQKHKLQNEEQKITANNNKLSHLEAGYRNYGSDVHEEGVGNCVDKCDTAINGLVSNSLCYQVLNYDSKQMKETGNDAHLTPFSESVVPGDFETRTLSHYNSSGRGSVPEVDASVDLASEEPESIQNESSVSTEENNSLTESAILEMPNATIVVQNGILNDYCQAGYSNRRDSEQDMEFPVWKCHTLYLSLDNNGVLDRYEGRNQNELSDVYFKEGLYPGGQWVEPVMVDEGVAEDFSSEELNGMDIEDADVAEALAALEAATAGEDEDEEY</sequence>
<dbReference type="RefSeq" id="XP_030047140.1">
    <property type="nucleotide sequence ID" value="XM_030191280.1"/>
</dbReference>
<protein>
    <submittedName>
        <fullName evidence="3 4">Uncharacterized protein LOC115461463 isoform X1</fullName>
    </submittedName>
</protein>
<evidence type="ECO:0000313" key="8">
    <source>
        <dbReference type="RefSeq" id="XP_030047141.1"/>
    </source>
</evidence>
<evidence type="ECO:0000313" key="5">
    <source>
        <dbReference type="RefSeq" id="XP_030047138.1"/>
    </source>
</evidence>
<dbReference type="GeneID" id="115461463"/>
<dbReference type="RefSeq" id="XP_030047136.1">
    <property type="nucleotide sequence ID" value="XM_030191276.1"/>
</dbReference>
<dbReference type="KEGG" id="muo:115461463"/>
<evidence type="ECO:0000313" key="2">
    <source>
        <dbReference type="Proteomes" id="UP000515156"/>
    </source>
</evidence>
<feature type="compositionally biased region" description="Low complexity" evidence="1">
    <location>
        <begin position="170"/>
        <end position="181"/>
    </location>
</feature>
<evidence type="ECO:0000256" key="1">
    <source>
        <dbReference type="SAM" id="MobiDB-lite"/>
    </source>
</evidence>
<evidence type="ECO:0000313" key="3">
    <source>
        <dbReference type="RefSeq" id="XP_030047135.1"/>
    </source>
</evidence>
<keyword evidence="2" id="KW-1185">Reference proteome</keyword>
<dbReference type="OrthoDB" id="8773301at2759"/>
<dbReference type="RefSeq" id="XP_030047139.1">
    <property type="nucleotide sequence ID" value="XM_030191279.1"/>
</dbReference>
<dbReference type="RefSeq" id="XP_030047135.1">
    <property type="nucleotide sequence ID" value="XM_030191275.1"/>
</dbReference>
<gene>
    <name evidence="3 4 5 6 7 8 9" type="primary">LOC115461463</name>
</gene>
<dbReference type="InterPro" id="IPR031528">
    <property type="entry name" value="C4orf19"/>
</dbReference>
<dbReference type="RefSeq" id="XP_030047142.1">
    <property type="nucleotide sequence ID" value="XM_030191282.1"/>
</dbReference>
<dbReference type="RefSeq" id="XP_030047138.1">
    <property type="nucleotide sequence ID" value="XM_030191278.1"/>
</dbReference>
<accession>A0A6P7X990</accession>
<dbReference type="PANTHER" id="PTHR16106:SF3">
    <property type="entry name" value="CHROMOSOME 4 OPEN READING FRAME 19"/>
    <property type="match status" value="1"/>
</dbReference>
<name>A0A6P7X990_9AMPH</name>
<organism evidence="2 7">
    <name type="scientific">Microcaecilia unicolor</name>
    <dbReference type="NCBI Taxonomy" id="1415580"/>
    <lineage>
        <taxon>Eukaryota</taxon>
        <taxon>Metazoa</taxon>
        <taxon>Chordata</taxon>
        <taxon>Craniata</taxon>
        <taxon>Vertebrata</taxon>
        <taxon>Euteleostomi</taxon>
        <taxon>Amphibia</taxon>
        <taxon>Gymnophiona</taxon>
        <taxon>Siphonopidae</taxon>
        <taxon>Microcaecilia</taxon>
    </lineage>
</organism>
<dbReference type="Pfam" id="PF15770">
    <property type="entry name" value="DUF4699"/>
    <property type="match status" value="1"/>
</dbReference>
<feature type="region of interest" description="Disordered" evidence="1">
    <location>
        <begin position="158"/>
        <end position="181"/>
    </location>
</feature>
<dbReference type="RefSeq" id="XP_030047141.1">
    <property type="nucleotide sequence ID" value="XM_030191281.1"/>
</dbReference>
<dbReference type="AlphaFoldDB" id="A0A6P7X990"/>
<dbReference type="PANTHER" id="PTHR16106">
    <property type="entry name" value="CHROMOSOME 4 OPEN READING FRAME 19"/>
    <property type="match status" value="1"/>
</dbReference>
<evidence type="ECO:0000313" key="4">
    <source>
        <dbReference type="RefSeq" id="XP_030047136.1"/>
    </source>
</evidence>
<proteinExistence type="predicted"/>
<evidence type="ECO:0000313" key="6">
    <source>
        <dbReference type="RefSeq" id="XP_030047139.1"/>
    </source>
</evidence>